<gene>
    <name evidence="1" type="ORF">TSAR_000459</name>
</gene>
<sequence length="26" mass="3130">MIKLYITFISIVRHPNRTFSFSHAYS</sequence>
<protein>
    <submittedName>
        <fullName evidence="1">Uncharacterized protein</fullName>
    </submittedName>
</protein>
<keyword evidence="2" id="KW-1185">Reference proteome</keyword>
<name>A0A232ES50_9HYME</name>
<proteinExistence type="predicted"/>
<evidence type="ECO:0000313" key="2">
    <source>
        <dbReference type="Proteomes" id="UP000215335"/>
    </source>
</evidence>
<accession>A0A232ES50</accession>
<comment type="caution">
    <text evidence="1">The sequence shown here is derived from an EMBL/GenBank/DDBJ whole genome shotgun (WGS) entry which is preliminary data.</text>
</comment>
<dbReference type="EMBL" id="NNAY01002506">
    <property type="protein sequence ID" value="OXU21171.1"/>
    <property type="molecule type" value="Genomic_DNA"/>
</dbReference>
<evidence type="ECO:0000313" key="1">
    <source>
        <dbReference type="EMBL" id="OXU21171.1"/>
    </source>
</evidence>
<dbReference type="AlphaFoldDB" id="A0A232ES50"/>
<reference evidence="1 2" key="1">
    <citation type="journal article" date="2017" name="Curr. Biol.">
        <title>The Evolution of Venom by Co-option of Single-Copy Genes.</title>
        <authorList>
            <person name="Martinson E.O."/>
            <person name="Mrinalini"/>
            <person name="Kelkar Y.D."/>
            <person name="Chang C.H."/>
            <person name="Werren J.H."/>
        </authorList>
    </citation>
    <scope>NUCLEOTIDE SEQUENCE [LARGE SCALE GENOMIC DNA]</scope>
    <source>
        <strain evidence="1 2">Alberta</strain>
        <tissue evidence="1">Whole body</tissue>
    </source>
</reference>
<dbReference type="Proteomes" id="UP000215335">
    <property type="component" value="Unassembled WGS sequence"/>
</dbReference>
<organism evidence="1 2">
    <name type="scientific">Trichomalopsis sarcophagae</name>
    <dbReference type="NCBI Taxonomy" id="543379"/>
    <lineage>
        <taxon>Eukaryota</taxon>
        <taxon>Metazoa</taxon>
        <taxon>Ecdysozoa</taxon>
        <taxon>Arthropoda</taxon>
        <taxon>Hexapoda</taxon>
        <taxon>Insecta</taxon>
        <taxon>Pterygota</taxon>
        <taxon>Neoptera</taxon>
        <taxon>Endopterygota</taxon>
        <taxon>Hymenoptera</taxon>
        <taxon>Apocrita</taxon>
        <taxon>Proctotrupomorpha</taxon>
        <taxon>Chalcidoidea</taxon>
        <taxon>Pteromalidae</taxon>
        <taxon>Pteromalinae</taxon>
        <taxon>Trichomalopsis</taxon>
    </lineage>
</organism>